<dbReference type="EMBL" id="CAJVQB010009417">
    <property type="protein sequence ID" value="CAG8729936.1"/>
    <property type="molecule type" value="Genomic_DNA"/>
</dbReference>
<name>A0ABN7V4I8_GIGMA</name>
<comment type="caution">
    <text evidence="1">The sequence shown here is derived from an EMBL/GenBank/DDBJ whole genome shotgun (WGS) entry which is preliminary data.</text>
</comment>
<protein>
    <submittedName>
        <fullName evidence="1">17848_t:CDS:1</fullName>
    </submittedName>
</protein>
<feature type="non-terminal residue" evidence="1">
    <location>
        <position position="51"/>
    </location>
</feature>
<reference evidence="1 2" key="1">
    <citation type="submission" date="2021-06" db="EMBL/GenBank/DDBJ databases">
        <authorList>
            <person name="Kallberg Y."/>
            <person name="Tangrot J."/>
            <person name="Rosling A."/>
        </authorList>
    </citation>
    <scope>NUCLEOTIDE SEQUENCE [LARGE SCALE GENOMIC DNA]</scope>
    <source>
        <strain evidence="1 2">120-4 pot B 10/14</strain>
    </source>
</reference>
<proteinExistence type="predicted"/>
<keyword evidence="2" id="KW-1185">Reference proteome</keyword>
<accession>A0ABN7V4I8</accession>
<dbReference type="Proteomes" id="UP000789901">
    <property type="component" value="Unassembled WGS sequence"/>
</dbReference>
<evidence type="ECO:0000313" key="1">
    <source>
        <dbReference type="EMBL" id="CAG8729936.1"/>
    </source>
</evidence>
<sequence length="51" mass="5939">MLALSHDSLKIDSTESLTSTAPDNYVLLYLEIMMQIMKSPKEQPQEWELRL</sequence>
<organism evidence="1 2">
    <name type="scientific">Gigaspora margarita</name>
    <dbReference type="NCBI Taxonomy" id="4874"/>
    <lineage>
        <taxon>Eukaryota</taxon>
        <taxon>Fungi</taxon>
        <taxon>Fungi incertae sedis</taxon>
        <taxon>Mucoromycota</taxon>
        <taxon>Glomeromycotina</taxon>
        <taxon>Glomeromycetes</taxon>
        <taxon>Diversisporales</taxon>
        <taxon>Gigasporaceae</taxon>
        <taxon>Gigaspora</taxon>
    </lineage>
</organism>
<gene>
    <name evidence="1" type="ORF">GMARGA_LOCUS14302</name>
</gene>
<evidence type="ECO:0000313" key="2">
    <source>
        <dbReference type="Proteomes" id="UP000789901"/>
    </source>
</evidence>